<dbReference type="Proteomes" id="UP001497497">
    <property type="component" value="Unassembled WGS sequence"/>
</dbReference>
<gene>
    <name evidence="2" type="ORF">GSLYS_00013162001</name>
</gene>
<feature type="transmembrane region" description="Helical" evidence="1">
    <location>
        <begin position="152"/>
        <end position="180"/>
    </location>
</feature>
<feature type="non-terminal residue" evidence="2">
    <location>
        <position position="1"/>
    </location>
</feature>
<evidence type="ECO:0000256" key="1">
    <source>
        <dbReference type="SAM" id="Phobius"/>
    </source>
</evidence>
<keyword evidence="1" id="KW-1133">Transmembrane helix</keyword>
<organism evidence="2 3">
    <name type="scientific">Lymnaea stagnalis</name>
    <name type="common">Great pond snail</name>
    <name type="synonym">Helix stagnalis</name>
    <dbReference type="NCBI Taxonomy" id="6523"/>
    <lineage>
        <taxon>Eukaryota</taxon>
        <taxon>Metazoa</taxon>
        <taxon>Spiralia</taxon>
        <taxon>Lophotrochozoa</taxon>
        <taxon>Mollusca</taxon>
        <taxon>Gastropoda</taxon>
        <taxon>Heterobranchia</taxon>
        <taxon>Euthyneura</taxon>
        <taxon>Panpulmonata</taxon>
        <taxon>Hygrophila</taxon>
        <taxon>Lymnaeoidea</taxon>
        <taxon>Lymnaeidae</taxon>
        <taxon>Lymnaea</taxon>
    </lineage>
</organism>
<accession>A0AAV2I032</accession>
<dbReference type="SUPFAM" id="SSF81321">
    <property type="entry name" value="Family A G protein-coupled receptor-like"/>
    <property type="match status" value="1"/>
</dbReference>
<comment type="caution">
    <text evidence="2">The sequence shown here is derived from an EMBL/GenBank/DDBJ whole genome shotgun (WGS) entry which is preliminary data.</text>
</comment>
<dbReference type="EMBL" id="CAXITT010000337">
    <property type="protein sequence ID" value="CAL1539343.1"/>
    <property type="molecule type" value="Genomic_DNA"/>
</dbReference>
<keyword evidence="1" id="KW-0472">Membrane</keyword>
<keyword evidence="1" id="KW-0812">Transmembrane</keyword>
<dbReference type="Gene3D" id="1.20.1070.10">
    <property type="entry name" value="Rhodopsin 7-helix transmembrane proteins"/>
    <property type="match status" value="1"/>
</dbReference>
<evidence type="ECO:0000313" key="2">
    <source>
        <dbReference type="EMBL" id="CAL1539343.1"/>
    </source>
</evidence>
<sequence length="355" mass="40753">NFINIIVYLKLGLNDSISICFFVLSCTDFVCILLMIFSSTATSLALYFVDVWKTDGSYLAFLTISFYGPFYDISQGITTFIAVQKCWCVALPFRFKNTFTRTRTAVILSGITLALFSMHLPILTTQGLEETLDPFKNRTLFKLWIPEISRKMYSAVGMVSLLFTNTCQFTVIFCLVVLASRLRASSKFRRATKIASTDQMSSELTAQKTKFPDQHLNTNFSFLSDEMSSNKQSKDVYRTITEKTRSGMNTTSNEAITPVPFHVKANSSKEIMAIKSTTFVSILFVFFNTFKLLNYYALICISDYSIFGRYRNTYWVTNEMRLTLEVLHCSCNMFVYLKFNTRYRSTLLACWSRNC</sequence>
<protein>
    <recommendedName>
        <fullName evidence="4">G-protein coupled receptors family 1 profile domain-containing protein</fullName>
    </recommendedName>
</protein>
<proteinExistence type="predicted"/>
<feature type="transmembrane region" description="Helical" evidence="1">
    <location>
        <begin position="105"/>
        <end position="124"/>
    </location>
</feature>
<feature type="transmembrane region" description="Helical" evidence="1">
    <location>
        <begin position="16"/>
        <end position="37"/>
    </location>
</feature>
<keyword evidence="3" id="KW-1185">Reference proteome</keyword>
<dbReference type="AlphaFoldDB" id="A0AAV2I032"/>
<reference evidence="2 3" key="1">
    <citation type="submission" date="2024-04" db="EMBL/GenBank/DDBJ databases">
        <authorList>
            <consortium name="Genoscope - CEA"/>
            <person name="William W."/>
        </authorList>
    </citation>
    <scope>NUCLEOTIDE SEQUENCE [LARGE SCALE GENOMIC DNA]</scope>
</reference>
<evidence type="ECO:0008006" key="4">
    <source>
        <dbReference type="Google" id="ProtNLM"/>
    </source>
</evidence>
<feature type="transmembrane region" description="Helical" evidence="1">
    <location>
        <begin position="279"/>
        <end position="298"/>
    </location>
</feature>
<evidence type="ECO:0000313" key="3">
    <source>
        <dbReference type="Proteomes" id="UP001497497"/>
    </source>
</evidence>
<name>A0AAV2I032_LYMST</name>